<keyword evidence="2" id="KW-0378">Hydrolase</keyword>
<name>A0ABT7MJF2_9PSEU</name>
<gene>
    <name evidence="4" type="ORF">QRT03_30585</name>
</gene>
<evidence type="ECO:0000313" key="5">
    <source>
        <dbReference type="Proteomes" id="UP001231924"/>
    </source>
</evidence>
<dbReference type="InterPro" id="IPR029058">
    <property type="entry name" value="AB_hydrolase_fold"/>
</dbReference>
<evidence type="ECO:0000256" key="1">
    <source>
        <dbReference type="ARBA" id="ARBA00022729"/>
    </source>
</evidence>
<reference evidence="4 5" key="1">
    <citation type="submission" date="2023-06" db="EMBL/GenBank/DDBJ databases">
        <title>Actinomycetospora Odt1-22.</title>
        <authorList>
            <person name="Supong K."/>
        </authorList>
    </citation>
    <scope>NUCLEOTIDE SEQUENCE [LARGE SCALE GENOMIC DNA]</scope>
    <source>
        <strain evidence="4 5">Odt1-22</strain>
    </source>
</reference>
<evidence type="ECO:0000256" key="3">
    <source>
        <dbReference type="SAM" id="SignalP"/>
    </source>
</evidence>
<feature type="chain" id="PRO_5046823362" evidence="3">
    <location>
        <begin position="29"/>
        <end position="328"/>
    </location>
</feature>
<comment type="caution">
    <text evidence="4">The sequence shown here is derived from an EMBL/GenBank/DDBJ whole genome shotgun (WGS) entry which is preliminary data.</text>
</comment>
<dbReference type="Pfam" id="PF10503">
    <property type="entry name" value="Esterase_PHB"/>
    <property type="match status" value="1"/>
</dbReference>
<organism evidence="4 5">
    <name type="scientific">Actinomycetospora termitidis</name>
    <dbReference type="NCBI Taxonomy" id="3053470"/>
    <lineage>
        <taxon>Bacteria</taxon>
        <taxon>Bacillati</taxon>
        <taxon>Actinomycetota</taxon>
        <taxon>Actinomycetes</taxon>
        <taxon>Pseudonocardiales</taxon>
        <taxon>Pseudonocardiaceae</taxon>
        <taxon>Actinomycetospora</taxon>
    </lineage>
</organism>
<keyword evidence="1 3" id="KW-0732">Signal</keyword>
<keyword evidence="5" id="KW-1185">Reference proteome</keyword>
<feature type="signal peptide" evidence="3">
    <location>
        <begin position="1"/>
        <end position="28"/>
    </location>
</feature>
<dbReference type="EMBL" id="JASVWF010000010">
    <property type="protein sequence ID" value="MDL5160349.1"/>
    <property type="molecule type" value="Genomic_DNA"/>
</dbReference>
<dbReference type="NCBIfam" id="TIGR01840">
    <property type="entry name" value="esterase_phb"/>
    <property type="match status" value="1"/>
</dbReference>
<protein>
    <submittedName>
        <fullName evidence="4">PHB depolymerase family esterase</fullName>
    </submittedName>
</protein>
<evidence type="ECO:0000313" key="4">
    <source>
        <dbReference type="EMBL" id="MDL5160349.1"/>
    </source>
</evidence>
<evidence type="ECO:0000256" key="2">
    <source>
        <dbReference type="ARBA" id="ARBA00022801"/>
    </source>
</evidence>
<dbReference type="Proteomes" id="UP001231924">
    <property type="component" value="Unassembled WGS sequence"/>
</dbReference>
<dbReference type="InterPro" id="IPR050955">
    <property type="entry name" value="Plant_Biomass_Hydrol_Est"/>
</dbReference>
<dbReference type="RefSeq" id="WP_286056953.1">
    <property type="nucleotide sequence ID" value="NZ_JASVWF010000010.1"/>
</dbReference>
<proteinExistence type="predicted"/>
<dbReference type="Gene3D" id="3.40.50.1820">
    <property type="entry name" value="alpha/beta hydrolase"/>
    <property type="match status" value="1"/>
</dbReference>
<dbReference type="PANTHER" id="PTHR43037">
    <property type="entry name" value="UNNAMED PRODUCT-RELATED"/>
    <property type="match status" value="1"/>
</dbReference>
<dbReference type="PANTHER" id="PTHR43037:SF1">
    <property type="entry name" value="BLL1128 PROTEIN"/>
    <property type="match status" value="1"/>
</dbReference>
<sequence>MTAVARLASLATLVVALAALTFAPPGHAATGTAGDHDATHTDANGAVSYQVHVPPQQATGRPLPVVVALHGCTMTGSALNSMKDLTALNALADREGFLVVYPSQSILRNALLCWNALDPAHQHRATGEPALLAGMTQDVLRDYDGDRSRVHVLGASSGAGTAVILGVTYPDVFATATSMAGGEYAVDQADPENPDAVTPQDTAEKALAEMGPRARAVPLLVGQGDADTTVDPLLADRLVSQFATIDTRAGTPVDDVADRVEQVDPPGKQSYTHSSYAARDGGRPLIEKYLVHGMGHAWPGPGTGPFADGQGPDLTRIFWDFARDRRLP</sequence>
<accession>A0ABT7MJF2</accession>
<dbReference type="InterPro" id="IPR010126">
    <property type="entry name" value="Esterase_phb"/>
</dbReference>
<dbReference type="SUPFAM" id="SSF53474">
    <property type="entry name" value="alpha/beta-Hydrolases"/>
    <property type="match status" value="1"/>
</dbReference>